<keyword evidence="4" id="KW-0812">Transmembrane</keyword>
<evidence type="ECO:0000256" key="2">
    <source>
        <dbReference type="ARBA" id="ARBA00022771"/>
    </source>
</evidence>
<keyword evidence="4" id="KW-0472">Membrane</keyword>
<reference evidence="6" key="1">
    <citation type="submission" date="2020-02" db="EMBL/GenBank/DDBJ databases">
        <authorList>
            <person name="Scholz U."/>
            <person name="Mascher M."/>
            <person name="Fiebig A."/>
        </authorList>
    </citation>
    <scope>NUCLEOTIDE SEQUENCE</scope>
</reference>
<protein>
    <recommendedName>
        <fullName evidence="5">RING-CH-type domain-containing protein</fullName>
    </recommendedName>
</protein>
<evidence type="ECO:0000256" key="3">
    <source>
        <dbReference type="ARBA" id="ARBA00022833"/>
    </source>
</evidence>
<dbReference type="Gene3D" id="3.30.40.10">
    <property type="entry name" value="Zinc/RING finger domain, C3HC4 (zinc finger)"/>
    <property type="match status" value="1"/>
</dbReference>
<dbReference type="AlphaFoldDB" id="A0A7I8LDC7"/>
<accession>A0A7I8LDC7</accession>
<name>A0A7I8LDC7_SPIIN</name>
<dbReference type="InterPro" id="IPR011016">
    <property type="entry name" value="Znf_RING-CH"/>
</dbReference>
<dbReference type="PROSITE" id="PS51292">
    <property type="entry name" value="ZF_RING_CH"/>
    <property type="match status" value="1"/>
</dbReference>
<dbReference type="Proteomes" id="UP000663760">
    <property type="component" value="Chromosome 14"/>
</dbReference>
<keyword evidence="4" id="KW-1133">Transmembrane helix</keyword>
<keyword evidence="2" id="KW-0863">Zinc-finger</keyword>
<keyword evidence="1" id="KW-0479">Metal-binding</keyword>
<evidence type="ECO:0000259" key="5">
    <source>
        <dbReference type="PROSITE" id="PS51292"/>
    </source>
</evidence>
<dbReference type="PANTHER" id="PTHR46158">
    <property type="entry name" value="OS02G0165000 PROTEIN"/>
    <property type="match status" value="1"/>
</dbReference>
<evidence type="ECO:0000313" key="6">
    <source>
        <dbReference type="EMBL" id="CAA7407646.1"/>
    </source>
</evidence>
<dbReference type="SMART" id="SM00744">
    <property type="entry name" value="RINGv"/>
    <property type="match status" value="1"/>
</dbReference>
<gene>
    <name evidence="6" type="ORF">SI8410_14018324</name>
</gene>
<feature type="transmembrane region" description="Helical" evidence="4">
    <location>
        <begin position="239"/>
        <end position="262"/>
    </location>
</feature>
<keyword evidence="7" id="KW-1185">Reference proteome</keyword>
<evidence type="ECO:0000256" key="1">
    <source>
        <dbReference type="ARBA" id="ARBA00022723"/>
    </source>
</evidence>
<dbReference type="PANTHER" id="PTHR46158:SF1">
    <property type="entry name" value="RING_U-BOX SUPERFAMILY PROTEIN"/>
    <property type="match status" value="1"/>
</dbReference>
<dbReference type="Pfam" id="PF12906">
    <property type="entry name" value="RINGv"/>
    <property type="match status" value="1"/>
</dbReference>
<feature type="transmembrane region" description="Helical" evidence="4">
    <location>
        <begin position="203"/>
        <end position="227"/>
    </location>
</feature>
<organism evidence="6 7">
    <name type="scientific">Spirodela intermedia</name>
    <name type="common">Intermediate duckweed</name>
    <dbReference type="NCBI Taxonomy" id="51605"/>
    <lineage>
        <taxon>Eukaryota</taxon>
        <taxon>Viridiplantae</taxon>
        <taxon>Streptophyta</taxon>
        <taxon>Embryophyta</taxon>
        <taxon>Tracheophyta</taxon>
        <taxon>Spermatophyta</taxon>
        <taxon>Magnoliopsida</taxon>
        <taxon>Liliopsida</taxon>
        <taxon>Araceae</taxon>
        <taxon>Lemnoideae</taxon>
        <taxon>Spirodela</taxon>
    </lineage>
</organism>
<proteinExistence type="predicted"/>
<feature type="domain" description="RING-CH-type" evidence="5">
    <location>
        <begin position="113"/>
        <end position="175"/>
    </location>
</feature>
<evidence type="ECO:0000313" key="7">
    <source>
        <dbReference type="Proteomes" id="UP000663760"/>
    </source>
</evidence>
<evidence type="ECO:0000256" key="4">
    <source>
        <dbReference type="SAM" id="Phobius"/>
    </source>
</evidence>
<feature type="transmembrane region" description="Helical" evidence="4">
    <location>
        <begin position="268"/>
        <end position="295"/>
    </location>
</feature>
<dbReference type="InterPro" id="IPR013083">
    <property type="entry name" value="Znf_RING/FYVE/PHD"/>
</dbReference>
<dbReference type="OrthoDB" id="435038at2759"/>
<dbReference type="SUPFAM" id="SSF57850">
    <property type="entry name" value="RING/U-box"/>
    <property type="match status" value="1"/>
</dbReference>
<dbReference type="GO" id="GO:0008270">
    <property type="term" value="F:zinc ion binding"/>
    <property type="evidence" value="ECO:0007669"/>
    <property type="project" value="UniProtKB-KW"/>
</dbReference>
<sequence length="327" mass="36023">MLCAGDGCSMAVPSRYMPIIGNLAVGAVLEIEKNMFNSKDPPLWIFSIEMGISKTSSLPLIRAIVRQNGGAPEGEKPALSVEVPAVMSMENISNTLPSTPFWIFSLLEWEFINLPNLQVVCRICLTDLADGGEILKLQCSCKGDLAMPHRECAVKWFTVKCKKNCEVCEEDQNLPVILLRLQNIPSAGAVPSSDPQTAASSRWMWTHLPILFVVRLAVYSCLLEILVARNGLLTTVVSLPCSCLLGFLSSFTSAAMAMYLYATVQFGMVVHFVYIFFSLHACLQILPTFCHILLISRPQLTSDKLHDSKKSNQISIQSIISSFNDLS</sequence>
<keyword evidence="3" id="KW-0862">Zinc</keyword>
<dbReference type="EMBL" id="LR746277">
    <property type="protein sequence ID" value="CAA7407646.1"/>
    <property type="molecule type" value="Genomic_DNA"/>
</dbReference>